<organism evidence="6 7">
    <name type="scientific">Cyprinus carpio</name>
    <name type="common">Common carp</name>
    <dbReference type="NCBI Taxonomy" id="7962"/>
    <lineage>
        <taxon>Eukaryota</taxon>
        <taxon>Metazoa</taxon>
        <taxon>Chordata</taxon>
        <taxon>Craniata</taxon>
        <taxon>Vertebrata</taxon>
        <taxon>Euteleostomi</taxon>
        <taxon>Actinopterygii</taxon>
        <taxon>Neopterygii</taxon>
        <taxon>Teleostei</taxon>
        <taxon>Ostariophysi</taxon>
        <taxon>Cypriniformes</taxon>
        <taxon>Cyprinidae</taxon>
        <taxon>Cyprininae</taxon>
        <taxon>Cyprinus</taxon>
    </lineage>
</organism>
<feature type="region of interest" description="Disordered" evidence="5">
    <location>
        <begin position="312"/>
        <end position="336"/>
    </location>
</feature>
<evidence type="ECO:0000256" key="5">
    <source>
        <dbReference type="SAM" id="MobiDB-lite"/>
    </source>
</evidence>
<keyword evidence="3 4" id="KW-0175">Coiled coil</keyword>
<feature type="coiled-coil region" evidence="4">
    <location>
        <begin position="201"/>
        <end position="271"/>
    </location>
</feature>
<dbReference type="PANTHER" id="PTHR12394">
    <property type="entry name" value="ZYGIN"/>
    <property type="match status" value="1"/>
</dbReference>
<dbReference type="Ensembl" id="ENSCCRT00020076004.1">
    <property type="protein sequence ID" value="ENSCCRP00020069149.1"/>
    <property type="gene ID" value="ENSCCRG00020032398.1"/>
</dbReference>
<name>A0A8C2GGG2_CYPCA</name>
<evidence type="ECO:0000256" key="4">
    <source>
        <dbReference type="SAM" id="Coils"/>
    </source>
</evidence>
<comment type="similarity">
    <text evidence="1">Belongs to the zygin family.</text>
</comment>
<protein>
    <submittedName>
        <fullName evidence="6">Si:dkey-288i20.2</fullName>
    </submittedName>
</protein>
<dbReference type="Pfam" id="PF07763">
    <property type="entry name" value="FEZ"/>
    <property type="match status" value="1"/>
</dbReference>
<dbReference type="GO" id="GO:0030424">
    <property type="term" value="C:axon"/>
    <property type="evidence" value="ECO:0007669"/>
    <property type="project" value="TreeGrafter"/>
</dbReference>
<feature type="compositionally biased region" description="Low complexity" evidence="5">
    <location>
        <begin position="327"/>
        <end position="336"/>
    </location>
</feature>
<evidence type="ECO:0000256" key="1">
    <source>
        <dbReference type="ARBA" id="ARBA00006788"/>
    </source>
</evidence>
<dbReference type="AlphaFoldDB" id="A0A8C2GGG2"/>
<dbReference type="InterPro" id="IPR011680">
    <property type="entry name" value="FEZ"/>
</dbReference>
<evidence type="ECO:0000256" key="2">
    <source>
        <dbReference type="ARBA" id="ARBA00022553"/>
    </source>
</evidence>
<evidence type="ECO:0000256" key="3">
    <source>
        <dbReference type="ARBA" id="ARBA00023054"/>
    </source>
</evidence>
<sequence length="347" mass="39979">MLSYVANFKLISQKSRLNYTKNSHWVTPKLHLFFFKRYFSVTILHPSQKDVFYLNQINQINAACNKQKRLLSKTLSLTSPDLLNGIKCVVLFYLNTYHPQDTGFPAESWSLPHKQSSTSTRCPLPLIWKALTDNYGSVMPVDWSQSKARSLHLSALSIEDRPVSLSLHVNLDLSDDEDLREQMDTHSIIVSCISEEPLLTAEQVIEELEELMQDSPELESERMAPHSELSLVSQRSHSSQMDEERARLMSALELNDELEDVETAIRRYSEELIQQLAIRDELEFEKEVKNSFISVLIDVQNRQKLHREMLRKKRKVKNASGSERLPSSVSSYTGTSSRSTCVFCKYF</sequence>
<dbReference type="GO" id="GO:0005737">
    <property type="term" value="C:cytoplasm"/>
    <property type="evidence" value="ECO:0007669"/>
    <property type="project" value="TreeGrafter"/>
</dbReference>
<accession>A0A8C2GGG2</accession>
<evidence type="ECO:0000313" key="6">
    <source>
        <dbReference type="Ensembl" id="ENSCCRP00020069149.1"/>
    </source>
</evidence>
<evidence type="ECO:0000313" key="7">
    <source>
        <dbReference type="Proteomes" id="UP000694701"/>
    </source>
</evidence>
<dbReference type="PANTHER" id="PTHR12394:SF11">
    <property type="entry name" value="FASCICULATION AND ELONGATION PROTEIN ZETA-2"/>
    <property type="match status" value="1"/>
</dbReference>
<reference evidence="6" key="1">
    <citation type="submission" date="2025-08" db="UniProtKB">
        <authorList>
            <consortium name="Ensembl"/>
        </authorList>
    </citation>
    <scope>IDENTIFICATION</scope>
</reference>
<keyword evidence="2" id="KW-0597">Phosphoprotein</keyword>
<proteinExistence type="inferred from homology"/>
<dbReference type="Proteomes" id="UP000694701">
    <property type="component" value="Unplaced"/>
</dbReference>